<name>A0A6C0J462_9ZZZZ</name>
<dbReference type="EMBL" id="MN740327">
    <property type="protein sequence ID" value="QHU00485.1"/>
    <property type="molecule type" value="Genomic_DNA"/>
</dbReference>
<sequence length="117" mass="13388">MSITSKSHLYKLLRLVKGKDIDEEVVIDHLIANCSRDVFVYAHKIYNFYNGYVGIEEYETLVEDNGELIENIEVQEFVGYGHAWVDLGPITAEEVKVLSKFYSDPIFIESIALDDPV</sequence>
<dbReference type="AlphaFoldDB" id="A0A6C0J462"/>
<protein>
    <submittedName>
        <fullName evidence="1">Uncharacterized protein</fullName>
    </submittedName>
</protein>
<proteinExistence type="predicted"/>
<evidence type="ECO:0000313" key="1">
    <source>
        <dbReference type="EMBL" id="QHU00485.1"/>
    </source>
</evidence>
<accession>A0A6C0J462</accession>
<reference evidence="1" key="1">
    <citation type="journal article" date="2020" name="Nature">
        <title>Giant virus diversity and host interactions through global metagenomics.</title>
        <authorList>
            <person name="Schulz F."/>
            <person name="Roux S."/>
            <person name="Paez-Espino D."/>
            <person name="Jungbluth S."/>
            <person name="Walsh D.A."/>
            <person name="Denef V.J."/>
            <person name="McMahon K.D."/>
            <person name="Konstantinidis K.T."/>
            <person name="Eloe-Fadrosh E.A."/>
            <person name="Kyrpides N.C."/>
            <person name="Woyke T."/>
        </authorList>
    </citation>
    <scope>NUCLEOTIDE SEQUENCE</scope>
    <source>
        <strain evidence="1">GVMAG-M-3300025860-20</strain>
    </source>
</reference>
<organism evidence="1">
    <name type="scientific">viral metagenome</name>
    <dbReference type="NCBI Taxonomy" id="1070528"/>
    <lineage>
        <taxon>unclassified sequences</taxon>
        <taxon>metagenomes</taxon>
        <taxon>organismal metagenomes</taxon>
    </lineage>
</organism>